<feature type="non-terminal residue" evidence="1">
    <location>
        <position position="1"/>
    </location>
</feature>
<organism evidence="1 2">
    <name type="scientific">Kingdonia uniflora</name>
    <dbReference type="NCBI Taxonomy" id="39325"/>
    <lineage>
        <taxon>Eukaryota</taxon>
        <taxon>Viridiplantae</taxon>
        <taxon>Streptophyta</taxon>
        <taxon>Embryophyta</taxon>
        <taxon>Tracheophyta</taxon>
        <taxon>Spermatophyta</taxon>
        <taxon>Magnoliopsida</taxon>
        <taxon>Ranunculales</taxon>
        <taxon>Circaeasteraceae</taxon>
        <taxon>Kingdonia</taxon>
    </lineage>
</organism>
<gene>
    <name evidence="1" type="ORF">GIB67_037942</name>
</gene>
<dbReference type="EMBL" id="JACGCM010002284">
    <property type="protein sequence ID" value="KAF6141974.1"/>
    <property type="molecule type" value="Genomic_DNA"/>
</dbReference>
<evidence type="ECO:0000313" key="2">
    <source>
        <dbReference type="Proteomes" id="UP000541444"/>
    </source>
</evidence>
<comment type="caution">
    <text evidence="1">The sequence shown here is derived from an EMBL/GenBank/DDBJ whole genome shotgun (WGS) entry which is preliminary data.</text>
</comment>
<keyword evidence="2" id="KW-1185">Reference proteome</keyword>
<name>A0A7J7LHI2_9MAGN</name>
<accession>A0A7J7LHI2</accession>
<dbReference type="Proteomes" id="UP000541444">
    <property type="component" value="Unassembled WGS sequence"/>
</dbReference>
<protein>
    <submittedName>
        <fullName evidence="1">Uncharacterized protein</fullName>
    </submittedName>
</protein>
<evidence type="ECO:0000313" key="1">
    <source>
        <dbReference type="EMBL" id="KAF6141974.1"/>
    </source>
</evidence>
<dbReference type="AlphaFoldDB" id="A0A7J7LHI2"/>
<proteinExistence type="predicted"/>
<sequence length="60" mass="6707">LYGWCSLSGECFLVRPLSSDDLSTPPSHLLSLIILYESAIPPLVSHSVSRPLEVYTRRHP</sequence>
<reference evidence="1 2" key="1">
    <citation type="journal article" date="2020" name="IScience">
        <title>Genome Sequencing of the Endangered Kingdonia uniflora (Circaeasteraceae, Ranunculales) Reveals Potential Mechanisms of Evolutionary Specialization.</title>
        <authorList>
            <person name="Sun Y."/>
            <person name="Deng T."/>
            <person name="Zhang A."/>
            <person name="Moore M.J."/>
            <person name="Landis J.B."/>
            <person name="Lin N."/>
            <person name="Zhang H."/>
            <person name="Zhang X."/>
            <person name="Huang J."/>
            <person name="Zhang X."/>
            <person name="Sun H."/>
            <person name="Wang H."/>
        </authorList>
    </citation>
    <scope>NUCLEOTIDE SEQUENCE [LARGE SCALE GENOMIC DNA]</scope>
    <source>
        <strain evidence="1">TB1705</strain>
        <tissue evidence="1">Leaf</tissue>
    </source>
</reference>